<dbReference type="EMBL" id="ABCC02000002">
    <property type="protein sequence ID" value="EDP19514.1"/>
    <property type="molecule type" value="Genomic_DNA"/>
</dbReference>
<reference evidence="1 2" key="2">
    <citation type="submission" date="2007-09" db="EMBL/GenBank/DDBJ databases">
        <title>Draft genome sequence of Clostridium bolteae (ATCC BAA-613).</title>
        <authorList>
            <person name="Sudarsanam P."/>
            <person name="Ley R."/>
            <person name="Guruge J."/>
            <person name="Turnbaugh P.J."/>
            <person name="Mahowald M."/>
            <person name="Liep D."/>
            <person name="Gordon J."/>
        </authorList>
    </citation>
    <scope>NUCLEOTIDE SEQUENCE [LARGE SCALE GENOMIC DNA]</scope>
    <source>
        <strain evidence="2">ATCC BAA-613 / DSM 15670 / CCUG 46953 / JCM 12243 / WAL 16351</strain>
    </source>
</reference>
<dbReference type="AlphaFoldDB" id="A8RH94"/>
<organism evidence="1 2">
    <name type="scientific">Enterocloster bolteae (strain ATCC BAA-613 / DSM 15670 / CCUG 46953 / JCM 12243 / WAL 16351)</name>
    <name type="common">Clostridium bolteae</name>
    <dbReference type="NCBI Taxonomy" id="411902"/>
    <lineage>
        <taxon>Bacteria</taxon>
        <taxon>Bacillati</taxon>
        <taxon>Bacillota</taxon>
        <taxon>Clostridia</taxon>
        <taxon>Lachnospirales</taxon>
        <taxon>Lachnospiraceae</taxon>
        <taxon>Enterocloster</taxon>
    </lineage>
</organism>
<accession>A8RH94</accession>
<name>A8RH94_ENTBW</name>
<protein>
    <submittedName>
        <fullName evidence="1">Uncharacterized protein</fullName>
    </submittedName>
</protein>
<dbReference type="HOGENOM" id="CLU_3355363_0_0_9"/>
<evidence type="ECO:0000313" key="1">
    <source>
        <dbReference type="EMBL" id="EDP19514.1"/>
    </source>
</evidence>
<sequence>MIDSSVFLFKKKNVTPAIILFAKICSQILSEFSEIW</sequence>
<proteinExistence type="predicted"/>
<reference evidence="1 2" key="1">
    <citation type="submission" date="2007-08" db="EMBL/GenBank/DDBJ databases">
        <authorList>
            <person name="Fulton L."/>
            <person name="Clifton S."/>
            <person name="Fulton B."/>
            <person name="Xu J."/>
            <person name="Minx P."/>
            <person name="Pepin K.H."/>
            <person name="Johnson M."/>
            <person name="Thiruvilangam P."/>
            <person name="Bhonagiri V."/>
            <person name="Nash W.E."/>
            <person name="Mardis E.R."/>
            <person name="Wilson R.K."/>
        </authorList>
    </citation>
    <scope>NUCLEOTIDE SEQUENCE [LARGE SCALE GENOMIC DNA]</scope>
    <source>
        <strain evidence="2">ATCC BAA-613 / DSM 15670 / CCUG 46953 / JCM 12243 / WAL 16351</strain>
    </source>
</reference>
<comment type="caution">
    <text evidence="1">The sequence shown here is derived from an EMBL/GenBank/DDBJ whole genome shotgun (WGS) entry which is preliminary data.</text>
</comment>
<dbReference type="PaxDb" id="411902-CLOBOL_00352"/>
<gene>
    <name evidence="1" type="ORF">CLOBOL_00352</name>
</gene>
<evidence type="ECO:0000313" key="2">
    <source>
        <dbReference type="Proteomes" id="UP000005396"/>
    </source>
</evidence>
<dbReference type="Proteomes" id="UP000005396">
    <property type="component" value="Unassembled WGS sequence"/>
</dbReference>